<organism evidence="1 2">
    <name type="scientific">Candidatus Giovannonibacteria bacterium GW2011_GWF2_42_19</name>
    <dbReference type="NCBI Taxonomy" id="1618659"/>
    <lineage>
        <taxon>Bacteria</taxon>
        <taxon>Candidatus Giovannoniibacteriota</taxon>
    </lineage>
</organism>
<dbReference type="Proteomes" id="UP000034036">
    <property type="component" value="Unassembled WGS sequence"/>
</dbReference>
<evidence type="ECO:0000313" key="1">
    <source>
        <dbReference type="EMBL" id="KKS46218.1"/>
    </source>
</evidence>
<name>A0A0G1C9C5_9BACT</name>
<dbReference type="EMBL" id="LCDF01000032">
    <property type="protein sequence ID" value="KKS46218.1"/>
    <property type="molecule type" value="Genomic_DNA"/>
</dbReference>
<evidence type="ECO:0000313" key="2">
    <source>
        <dbReference type="Proteomes" id="UP000034036"/>
    </source>
</evidence>
<comment type="caution">
    <text evidence="1">The sequence shown here is derived from an EMBL/GenBank/DDBJ whole genome shotgun (WGS) entry which is preliminary data.</text>
</comment>
<feature type="non-terminal residue" evidence="1">
    <location>
        <position position="390"/>
    </location>
</feature>
<protein>
    <submittedName>
        <fullName evidence="1">Uncharacterized protein</fullName>
    </submittedName>
</protein>
<proteinExistence type="predicted"/>
<dbReference type="STRING" id="1618659.UV11_C0032G0006"/>
<dbReference type="AlphaFoldDB" id="A0A0G1C9C5"/>
<accession>A0A0G1C9C5</accession>
<gene>
    <name evidence="1" type="ORF">UV11_C0032G0006</name>
</gene>
<reference evidence="1 2" key="1">
    <citation type="journal article" date="2015" name="Nature">
        <title>rRNA introns, odd ribosomes, and small enigmatic genomes across a large radiation of phyla.</title>
        <authorList>
            <person name="Brown C.T."/>
            <person name="Hug L.A."/>
            <person name="Thomas B.C."/>
            <person name="Sharon I."/>
            <person name="Castelle C.J."/>
            <person name="Singh A."/>
            <person name="Wilkins M.J."/>
            <person name="Williams K.H."/>
            <person name="Banfield J.F."/>
        </authorList>
    </citation>
    <scope>NUCLEOTIDE SEQUENCE [LARGE SCALE GENOMIC DNA]</scope>
</reference>
<sequence>MASETRKCQNCKSDFIIEPEDFRFYEKISVPPPTWCPECRVVRRMVFRNERALYKRKCDFSKKEIISQYHADILFPVYETRIVYSDDWEPPYLDYDPTKSFFEQLAQLSNIVPRPALLTDVTSIEHNSLYQNAASRNKNCYMVFASGDNEQCLYGSNVDYSKDCIENFFIRDCELCHKCIDCIKSYKLYFSQDCQECTESYFLYDCRNCNNCFGCVGLRNKSYCYFNQQCSKKEYENMLGGALKSLTTSKKSFESFRLKYPHRFSSIKNSTNIKGNFIFNSRNIKNSFMIYDCEDCKNCYKLVAGKSCHDVSDWGDPGELCYESITVGKNAYQCLFSNNCWPGCSDIQYCNTCSVSNNLFACIGLRNKSYCILNKQYTKEEYEALLPRII</sequence>